<gene>
    <name evidence="3" type="ORF">L2764_20890</name>
</gene>
<dbReference type="InterPro" id="IPR036265">
    <property type="entry name" value="HIT-like_sf"/>
</dbReference>
<evidence type="ECO:0000259" key="2">
    <source>
        <dbReference type="PROSITE" id="PS51084"/>
    </source>
</evidence>
<protein>
    <submittedName>
        <fullName evidence="3">HIT family protein</fullName>
    </submittedName>
</protein>
<dbReference type="Gene3D" id="3.30.428.10">
    <property type="entry name" value="HIT-like"/>
    <property type="match status" value="1"/>
</dbReference>
<feature type="domain" description="HIT" evidence="2">
    <location>
        <begin position="4"/>
        <end position="112"/>
    </location>
</feature>
<dbReference type="Pfam" id="PF01230">
    <property type="entry name" value="HIT"/>
    <property type="match status" value="1"/>
</dbReference>
<dbReference type="Proteomes" id="UP001203423">
    <property type="component" value="Unassembled WGS sequence"/>
</dbReference>
<dbReference type="EMBL" id="JAKIKS010000112">
    <property type="protein sequence ID" value="MCL1126871.1"/>
    <property type="molecule type" value="Genomic_DNA"/>
</dbReference>
<dbReference type="PROSITE" id="PS00892">
    <property type="entry name" value="HIT_1"/>
    <property type="match status" value="1"/>
</dbReference>
<reference evidence="3 4" key="1">
    <citation type="submission" date="2022-01" db="EMBL/GenBank/DDBJ databases">
        <title>Whole genome-based taxonomy of the Shewanellaceae.</title>
        <authorList>
            <person name="Martin-Rodriguez A.J."/>
        </authorList>
    </citation>
    <scope>NUCLEOTIDE SEQUENCE [LARGE SCALE GENOMIC DNA]</scope>
    <source>
        <strain evidence="3 4">DSM 17177</strain>
    </source>
</reference>
<evidence type="ECO:0000313" key="3">
    <source>
        <dbReference type="EMBL" id="MCL1126871.1"/>
    </source>
</evidence>
<name>A0ABT0LGP0_9GAMM</name>
<evidence type="ECO:0000256" key="1">
    <source>
        <dbReference type="PROSITE-ProRule" id="PRU00464"/>
    </source>
</evidence>
<dbReference type="RefSeq" id="WP_248942281.1">
    <property type="nucleotide sequence ID" value="NZ_JAKIKS010000112.1"/>
</dbReference>
<keyword evidence="4" id="KW-1185">Reference proteome</keyword>
<dbReference type="PANTHER" id="PTHR46648:SF1">
    <property type="entry name" value="ADENOSINE 5'-MONOPHOSPHORAMIDASE HNT1"/>
    <property type="match status" value="1"/>
</dbReference>
<feature type="short sequence motif" description="Histidine triad motif" evidence="1">
    <location>
        <begin position="97"/>
        <end position="101"/>
    </location>
</feature>
<sequence length="147" mass="17270">MKCVLCEINNNQIDCFSIYKDTHCHAILDKFKLNCGHVLILSQSHKQSITELTNIERQHLMNMASNVSLAMKKANHKIKDIHFLINDGPGAYQHIPHVHLHLIPRYQFDTLYLLFNILTRFINPLNYLKNKKMQHSAEKISHYLTHR</sequence>
<organism evidence="3 4">
    <name type="scientific">Shewanella surugensis</name>
    <dbReference type="NCBI Taxonomy" id="212020"/>
    <lineage>
        <taxon>Bacteria</taxon>
        <taxon>Pseudomonadati</taxon>
        <taxon>Pseudomonadota</taxon>
        <taxon>Gammaproteobacteria</taxon>
        <taxon>Alteromonadales</taxon>
        <taxon>Shewanellaceae</taxon>
        <taxon>Shewanella</taxon>
    </lineage>
</organism>
<dbReference type="InterPro" id="IPR019808">
    <property type="entry name" value="Histidine_triad_CS"/>
</dbReference>
<dbReference type="SUPFAM" id="SSF54197">
    <property type="entry name" value="HIT-like"/>
    <property type="match status" value="1"/>
</dbReference>
<dbReference type="InterPro" id="IPR011146">
    <property type="entry name" value="HIT-like"/>
</dbReference>
<comment type="caution">
    <text evidence="3">The sequence shown here is derived from an EMBL/GenBank/DDBJ whole genome shotgun (WGS) entry which is preliminary data.</text>
</comment>
<dbReference type="PANTHER" id="PTHR46648">
    <property type="entry name" value="HIT FAMILY PROTEIN 1"/>
    <property type="match status" value="1"/>
</dbReference>
<dbReference type="InterPro" id="IPR001310">
    <property type="entry name" value="Histidine_triad_HIT"/>
</dbReference>
<accession>A0ABT0LGP0</accession>
<proteinExistence type="predicted"/>
<evidence type="ECO:0000313" key="4">
    <source>
        <dbReference type="Proteomes" id="UP001203423"/>
    </source>
</evidence>
<dbReference type="PROSITE" id="PS51084">
    <property type="entry name" value="HIT_2"/>
    <property type="match status" value="1"/>
</dbReference>